<dbReference type="AlphaFoldDB" id="A0A0R3CCS6"/>
<evidence type="ECO:0000313" key="1">
    <source>
        <dbReference type="EMBL" id="KRP93188.1"/>
    </source>
</evidence>
<evidence type="ECO:0000313" key="2">
    <source>
        <dbReference type="Proteomes" id="UP000051380"/>
    </source>
</evidence>
<dbReference type="EMBL" id="LJYF01000030">
    <property type="protein sequence ID" value="KRP93188.1"/>
    <property type="molecule type" value="Genomic_DNA"/>
</dbReference>
<organism evidence="1 2">
    <name type="scientific">Bradyrhizobium yuanmingense</name>
    <dbReference type="NCBI Taxonomy" id="108015"/>
    <lineage>
        <taxon>Bacteria</taxon>
        <taxon>Pseudomonadati</taxon>
        <taxon>Pseudomonadota</taxon>
        <taxon>Alphaproteobacteria</taxon>
        <taxon>Hyphomicrobiales</taxon>
        <taxon>Nitrobacteraceae</taxon>
        <taxon>Bradyrhizobium</taxon>
    </lineage>
</organism>
<comment type="caution">
    <text evidence="1">The sequence shown here is derived from an EMBL/GenBank/DDBJ whole genome shotgun (WGS) entry which is preliminary data.</text>
</comment>
<proteinExistence type="predicted"/>
<gene>
    <name evidence="1" type="ORF">AOQ72_26510</name>
</gene>
<reference evidence="1 2" key="1">
    <citation type="submission" date="2015-09" db="EMBL/GenBank/DDBJ databases">
        <title>Draft Genome Sequence of the Strain BR 3267 (Bradyrhizobium yuanmingense) recommended as inoculant for cowpea in Brazil.</title>
        <authorList>
            <person name="Simoes-Araujo J.L."/>
            <person name="Zilli J.E."/>
        </authorList>
    </citation>
    <scope>NUCLEOTIDE SEQUENCE [LARGE SCALE GENOMIC DNA]</scope>
    <source>
        <strain evidence="1 2">BR3267</strain>
    </source>
</reference>
<protein>
    <submittedName>
        <fullName evidence="1">Uncharacterized protein</fullName>
    </submittedName>
</protein>
<accession>A0A0R3CCS6</accession>
<sequence>MTARQRVLGGRHECVYVRHQLIELMRVTRESRRVPRRFFYRLKVVAEPLMIRPEMASSMRARTQIACRRLYGGQTHTISSCVNFEPST</sequence>
<name>A0A0R3CCS6_9BRAD</name>
<dbReference type="Proteomes" id="UP000051380">
    <property type="component" value="Unassembled WGS sequence"/>
</dbReference>